<protein>
    <submittedName>
        <fullName evidence="2">Uncharacterized protein</fullName>
    </submittedName>
</protein>
<evidence type="ECO:0000313" key="3">
    <source>
        <dbReference type="Proteomes" id="UP001055453"/>
    </source>
</evidence>
<evidence type="ECO:0000256" key="1">
    <source>
        <dbReference type="SAM" id="MobiDB-lite"/>
    </source>
</evidence>
<feature type="region of interest" description="Disordered" evidence="1">
    <location>
        <begin position="148"/>
        <end position="177"/>
    </location>
</feature>
<sequence>MSQTGKNKKLASFNCDQKMWEQFIARCKSKGTTATATLTQFIELYLDDLDNLDAIGGNDLDKRLDSRIKASVEEYLVAGNNSHPSLTNETILAIYSRLDKLESQFSSESNSNQTPAIHNLADLEEKIEGITGRMTQFTEAIIKIQNHLNNQPRRGNKSYNNNSSFQGHTPRIQPLSEEGLAKRLGVSQETVREQRTKLHPPLFVAWCKGKDKSGMGWEFNENTGLYHPAS</sequence>
<dbReference type="EMBL" id="AP025734">
    <property type="protein sequence ID" value="BDI20761.1"/>
    <property type="molecule type" value="Genomic_DNA"/>
</dbReference>
<keyword evidence="2" id="KW-0614">Plasmid</keyword>
<evidence type="ECO:0000313" key="2">
    <source>
        <dbReference type="EMBL" id="BDI20761.1"/>
    </source>
</evidence>
<dbReference type="Proteomes" id="UP001055453">
    <property type="component" value="Plasmid pANSO36B"/>
</dbReference>
<organism evidence="2 3">
    <name type="scientific">Nostoc cf. commune SO-36</name>
    <dbReference type="NCBI Taxonomy" id="449208"/>
    <lineage>
        <taxon>Bacteria</taxon>
        <taxon>Bacillati</taxon>
        <taxon>Cyanobacteriota</taxon>
        <taxon>Cyanophyceae</taxon>
        <taxon>Nostocales</taxon>
        <taxon>Nostocaceae</taxon>
        <taxon>Nostoc</taxon>
    </lineage>
</organism>
<geneLocation type="plasmid" evidence="2 3">
    <name>pANSO36B</name>
</geneLocation>
<name>A0ABM7ZBU2_NOSCO</name>
<gene>
    <name evidence="2" type="ORF">ANSO36C_65630</name>
</gene>
<proteinExistence type="predicted"/>
<reference evidence="2" key="1">
    <citation type="submission" date="2022-04" db="EMBL/GenBank/DDBJ databases">
        <title>Complete genome sequence of a cyanobacterium, Nostoc sp. SO-36, isolated in Antarctica.</title>
        <authorList>
            <person name="Kanesaki Y."/>
            <person name="Effendi D."/>
            <person name="Sakamoto T."/>
            <person name="Ohtani S."/>
            <person name="Awai K."/>
        </authorList>
    </citation>
    <scope>NUCLEOTIDE SEQUENCE</scope>
    <source>
        <strain evidence="2">SO-36</strain>
        <plasmid evidence="2">pANSO36B</plasmid>
    </source>
</reference>
<keyword evidence="3" id="KW-1185">Reference proteome</keyword>
<feature type="compositionally biased region" description="Polar residues" evidence="1">
    <location>
        <begin position="148"/>
        <end position="167"/>
    </location>
</feature>
<dbReference type="RefSeq" id="WP_251960884.1">
    <property type="nucleotide sequence ID" value="NZ_AP025734.1"/>
</dbReference>
<accession>A0ABM7ZBU2</accession>